<dbReference type="EMBL" id="BSOS01000067">
    <property type="protein sequence ID" value="GLR67812.1"/>
    <property type="molecule type" value="Genomic_DNA"/>
</dbReference>
<dbReference type="InterPro" id="IPR002104">
    <property type="entry name" value="Integrase_catalytic"/>
</dbReference>
<accession>A0ABQ6A943</accession>
<dbReference type="Proteomes" id="UP001156641">
    <property type="component" value="Unassembled WGS sequence"/>
</dbReference>
<dbReference type="Gene3D" id="1.10.443.10">
    <property type="entry name" value="Intergrase catalytic core"/>
    <property type="match status" value="1"/>
</dbReference>
<dbReference type="SUPFAM" id="SSF56349">
    <property type="entry name" value="DNA breaking-rejoining enzymes"/>
    <property type="match status" value="1"/>
</dbReference>
<feature type="domain" description="Tyr recombinase" evidence="3">
    <location>
        <begin position="564"/>
        <end position="750"/>
    </location>
</feature>
<evidence type="ECO:0000256" key="2">
    <source>
        <dbReference type="SAM" id="MobiDB-lite"/>
    </source>
</evidence>
<keyword evidence="1" id="KW-0233">DNA recombination</keyword>
<name>A0ABQ6A943_9PROT</name>
<gene>
    <name evidence="4" type="ORF">GCM10010909_24930</name>
</gene>
<proteinExistence type="predicted"/>
<organism evidence="4 5">
    <name type="scientific">Acidocella aquatica</name>
    <dbReference type="NCBI Taxonomy" id="1922313"/>
    <lineage>
        <taxon>Bacteria</taxon>
        <taxon>Pseudomonadati</taxon>
        <taxon>Pseudomonadota</taxon>
        <taxon>Alphaproteobacteria</taxon>
        <taxon>Acetobacterales</taxon>
        <taxon>Acidocellaceae</taxon>
        <taxon>Acidocella</taxon>
    </lineage>
</organism>
<dbReference type="PROSITE" id="PS51898">
    <property type="entry name" value="TYR_RECOMBINASE"/>
    <property type="match status" value="1"/>
</dbReference>
<protein>
    <recommendedName>
        <fullName evidence="3">Tyr recombinase domain-containing protein</fullName>
    </recommendedName>
</protein>
<keyword evidence="5" id="KW-1185">Reference proteome</keyword>
<evidence type="ECO:0000313" key="4">
    <source>
        <dbReference type="EMBL" id="GLR67812.1"/>
    </source>
</evidence>
<evidence type="ECO:0000256" key="1">
    <source>
        <dbReference type="ARBA" id="ARBA00023172"/>
    </source>
</evidence>
<comment type="caution">
    <text evidence="4">The sequence shown here is derived from an EMBL/GenBank/DDBJ whole genome shotgun (WGS) entry which is preliminary data.</text>
</comment>
<reference evidence="5" key="1">
    <citation type="journal article" date="2019" name="Int. J. Syst. Evol. Microbiol.">
        <title>The Global Catalogue of Microorganisms (GCM) 10K type strain sequencing project: providing services to taxonomists for standard genome sequencing and annotation.</title>
        <authorList>
            <consortium name="The Broad Institute Genomics Platform"/>
            <consortium name="The Broad Institute Genome Sequencing Center for Infectious Disease"/>
            <person name="Wu L."/>
            <person name="Ma J."/>
        </authorList>
    </citation>
    <scope>NUCLEOTIDE SEQUENCE [LARGE SCALE GENOMIC DNA]</scope>
    <source>
        <strain evidence="5">NBRC 112502</strain>
    </source>
</reference>
<evidence type="ECO:0000259" key="3">
    <source>
        <dbReference type="PROSITE" id="PS51898"/>
    </source>
</evidence>
<feature type="region of interest" description="Disordered" evidence="2">
    <location>
        <begin position="1"/>
        <end position="25"/>
    </location>
</feature>
<sequence>MIKNKAAPQAGEEPGIHRLPPQPILERDVFLVSRSGRRKAKPDKVGPAMTGTDLFGAHESIAPKMANGPAHQCNRPSKLPHPADNNSQPKFWTPDLFTFAASAETPNNTGLEGGGEVDDRPQDAALLPRLCELPDAAIKLLAQAELPDQSDINQHEAASADHSLISPRGGDLSGPVSPQNMPTPIELGNNLPRVLDDIVVCTTPPATFAEAIDVIAVSETVPAKKIVHLRECVNWFQKRLPRKHDGSPADPLPCDPKILKPILHNFSPGRLKIGQKRWSSLRSQLASIQRKTGWLPPKSNLPPPASSAWIRGVDFVLHDCVKAMFRRFASFCELKGIKPDEVREVHFAEYRTYLETADPRLNSTDTVKSLRYAWNRLQKDHPTWGGLPLPKKQNARWIRHPDDNIPNNFFSDLDEYCAKLRNPGLFTTELPAKTAESTIATRRDTLMLSAAVLVRKGYPSSSLTALGKILTPAAVIDILTAYHERNCTDGKWTHGAVGTASILKIAAKQWGKLSPEDIQEVERICNSVKVAQNGFSPKVLERLGQFDDKKIERGFLNLAKTLWKKAKKLDKNGKHLRAAQLAKYAVAIAIVLDKPLRRANLACLDLDLDFARDAQGKIIGIRIKADRTTKNAPLIEAALSTYTQSMITTFNEQYRPRLLTRPSTALFPGQKNNYVHPKGFGHELTAVIWNELGITVNPHLIRAYIATLILDDDPRDLVLVQRMLDHKSQSTGIRNYAVQRGRAVNGKITEVLGRKVRRLSR</sequence>
<feature type="region of interest" description="Disordered" evidence="2">
    <location>
        <begin position="64"/>
        <end position="86"/>
    </location>
</feature>
<evidence type="ECO:0000313" key="5">
    <source>
        <dbReference type="Proteomes" id="UP001156641"/>
    </source>
</evidence>
<dbReference type="InterPro" id="IPR013762">
    <property type="entry name" value="Integrase-like_cat_sf"/>
</dbReference>
<dbReference type="RefSeq" id="WP_284258570.1">
    <property type="nucleotide sequence ID" value="NZ_BSOS01000067.1"/>
</dbReference>
<dbReference type="InterPro" id="IPR011010">
    <property type="entry name" value="DNA_brk_join_enz"/>
</dbReference>